<dbReference type="PRINTS" id="PR00682">
    <property type="entry name" value="IPNSYNTHASE"/>
</dbReference>
<comment type="caution">
    <text evidence="4">The sequence shown here is derived from an EMBL/GenBank/DDBJ whole genome shotgun (WGS) entry which is preliminary data.</text>
</comment>
<dbReference type="GO" id="GO:0016491">
    <property type="term" value="F:oxidoreductase activity"/>
    <property type="evidence" value="ECO:0007669"/>
    <property type="project" value="UniProtKB-KW"/>
</dbReference>
<protein>
    <submittedName>
        <fullName evidence="4">Clavaminate synthase-like protein</fullName>
    </submittedName>
</protein>
<comment type="similarity">
    <text evidence="1 2">Belongs to the iron/ascorbate-dependent oxidoreductase family.</text>
</comment>
<evidence type="ECO:0000256" key="1">
    <source>
        <dbReference type="ARBA" id="ARBA00008056"/>
    </source>
</evidence>
<dbReference type="Proteomes" id="UP000800235">
    <property type="component" value="Unassembled WGS sequence"/>
</dbReference>
<evidence type="ECO:0000313" key="5">
    <source>
        <dbReference type="Proteomes" id="UP000800235"/>
    </source>
</evidence>
<dbReference type="InterPro" id="IPR050231">
    <property type="entry name" value="Iron_ascorbate_oxido_reductase"/>
</dbReference>
<dbReference type="OrthoDB" id="288590at2759"/>
<keyword evidence="5" id="KW-1185">Reference proteome</keyword>
<evidence type="ECO:0000259" key="3">
    <source>
        <dbReference type="PROSITE" id="PS51471"/>
    </source>
</evidence>
<keyword evidence="2" id="KW-0560">Oxidoreductase</keyword>
<proteinExistence type="inferred from homology"/>
<dbReference type="InterPro" id="IPR026992">
    <property type="entry name" value="DIOX_N"/>
</dbReference>
<keyword evidence="2" id="KW-0408">Iron</keyword>
<evidence type="ECO:0000313" key="4">
    <source>
        <dbReference type="EMBL" id="KAF2420705.1"/>
    </source>
</evidence>
<reference evidence="4" key="1">
    <citation type="journal article" date="2020" name="Stud. Mycol.">
        <title>101 Dothideomycetes genomes: a test case for predicting lifestyles and emergence of pathogens.</title>
        <authorList>
            <person name="Haridas S."/>
            <person name="Albert R."/>
            <person name="Binder M."/>
            <person name="Bloem J."/>
            <person name="Labutti K."/>
            <person name="Salamov A."/>
            <person name="Andreopoulos B."/>
            <person name="Baker S."/>
            <person name="Barry K."/>
            <person name="Bills G."/>
            <person name="Bluhm B."/>
            <person name="Cannon C."/>
            <person name="Castanera R."/>
            <person name="Culley D."/>
            <person name="Daum C."/>
            <person name="Ezra D."/>
            <person name="Gonzalez J."/>
            <person name="Henrissat B."/>
            <person name="Kuo A."/>
            <person name="Liang C."/>
            <person name="Lipzen A."/>
            <person name="Lutzoni F."/>
            <person name="Magnuson J."/>
            <person name="Mondo S."/>
            <person name="Nolan M."/>
            <person name="Ohm R."/>
            <person name="Pangilinan J."/>
            <person name="Park H.-J."/>
            <person name="Ramirez L."/>
            <person name="Alfaro M."/>
            <person name="Sun H."/>
            <person name="Tritt A."/>
            <person name="Yoshinaga Y."/>
            <person name="Zwiers L.-H."/>
            <person name="Turgeon B."/>
            <person name="Goodwin S."/>
            <person name="Spatafora J."/>
            <person name="Crous P."/>
            <person name="Grigoriev I."/>
        </authorList>
    </citation>
    <scope>NUCLEOTIDE SEQUENCE</scope>
    <source>
        <strain evidence="4">CBS 130266</strain>
    </source>
</reference>
<dbReference type="PROSITE" id="PS51471">
    <property type="entry name" value="FE2OG_OXY"/>
    <property type="match status" value="1"/>
</dbReference>
<feature type="domain" description="Fe2OG dioxygenase" evidence="3">
    <location>
        <begin position="178"/>
        <end position="293"/>
    </location>
</feature>
<keyword evidence="2" id="KW-0479">Metal-binding</keyword>
<dbReference type="InterPro" id="IPR044861">
    <property type="entry name" value="IPNS-like_FE2OG_OXY"/>
</dbReference>
<dbReference type="GO" id="GO:0046872">
    <property type="term" value="F:metal ion binding"/>
    <property type="evidence" value="ECO:0007669"/>
    <property type="project" value="UniProtKB-KW"/>
</dbReference>
<evidence type="ECO:0000256" key="2">
    <source>
        <dbReference type="RuleBase" id="RU003682"/>
    </source>
</evidence>
<name>A0A9P4NGD0_9PEZI</name>
<sequence>MTILTIDWSPITTGQPEGRSSVLRQLRSSLEACGFVRIVNHGLSEDFVNNLFELNDAFFHLAAEEKLRIANVPGPNPQRGWSQVGAENSASLYRQGLLQQSLDEKLSDAREHWDQGSANDLDFPNRWPGQKLIPEFRPTMENAFEQLEKVCHSIMSALEEAYQLPQGVFCKRMTHEKNASEFRFNHYPSIEIEKLRAGKIGRIWPHYDLGVITLLFQDQVGGLEIEDRPSGDFVPVETRSKSDLIVNVSEILTRWTNGRLPAGLHKVSLPPSLQNLEHGVVPERYSIAYFGKADRDASVGPLKEFVTGDKPRFEDMTAIQYHRQRLSSAY</sequence>
<dbReference type="EMBL" id="MU007107">
    <property type="protein sequence ID" value="KAF2420705.1"/>
    <property type="molecule type" value="Genomic_DNA"/>
</dbReference>
<dbReference type="InterPro" id="IPR005123">
    <property type="entry name" value="Oxoglu/Fe-dep_dioxygenase_dom"/>
</dbReference>
<dbReference type="GO" id="GO:0044283">
    <property type="term" value="P:small molecule biosynthetic process"/>
    <property type="evidence" value="ECO:0007669"/>
    <property type="project" value="UniProtKB-ARBA"/>
</dbReference>
<dbReference type="Pfam" id="PF03171">
    <property type="entry name" value="2OG-FeII_Oxy"/>
    <property type="match status" value="1"/>
</dbReference>
<dbReference type="AlphaFoldDB" id="A0A9P4NGD0"/>
<dbReference type="PANTHER" id="PTHR47990">
    <property type="entry name" value="2-OXOGLUTARATE (2OG) AND FE(II)-DEPENDENT OXYGENASE SUPERFAMILY PROTEIN-RELATED"/>
    <property type="match status" value="1"/>
</dbReference>
<dbReference type="Pfam" id="PF14226">
    <property type="entry name" value="DIOX_N"/>
    <property type="match status" value="1"/>
</dbReference>
<accession>A0A9P4NGD0</accession>
<gene>
    <name evidence="4" type="ORF">EJ08DRAFT_690353</name>
</gene>
<dbReference type="SUPFAM" id="SSF51197">
    <property type="entry name" value="Clavaminate synthase-like"/>
    <property type="match status" value="1"/>
</dbReference>
<dbReference type="Gene3D" id="2.60.120.330">
    <property type="entry name" value="B-lactam Antibiotic, Isopenicillin N Synthase, Chain"/>
    <property type="match status" value="1"/>
</dbReference>
<dbReference type="InterPro" id="IPR027443">
    <property type="entry name" value="IPNS-like_sf"/>
</dbReference>
<organism evidence="4 5">
    <name type="scientific">Tothia fuscella</name>
    <dbReference type="NCBI Taxonomy" id="1048955"/>
    <lineage>
        <taxon>Eukaryota</taxon>
        <taxon>Fungi</taxon>
        <taxon>Dikarya</taxon>
        <taxon>Ascomycota</taxon>
        <taxon>Pezizomycotina</taxon>
        <taxon>Dothideomycetes</taxon>
        <taxon>Pleosporomycetidae</taxon>
        <taxon>Venturiales</taxon>
        <taxon>Cylindrosympodiaceae</taxon>
        <taxon>Tothia</taxon>
    </lineage>
</organism>